<sequence length="194" mass="20274">MGCAAVLVILLVTSLVGESVFCGLGQLQSFSSEQAGFLQRPDSLSHFKPVEQLSSELHLLLQPTIVGSGVDIGQTQLFSVEHSEFLHLLDSLSQKRPETQSLSSVQFSLQLTIVGVVVTVKVADGVAVIVAVGVAVGETVIVTVGGIVTGVVTVVTTVVSSVSLVSLTTVPFEPIHPTPCLQVVPEAQFVQCVL</sequence>
<dbReference type="Proteomes" id="UP000179237">
    <property type="component" value="Unassembled WGS sequence"/>
</dbReference>
<dbReference type="EMBL" id="MFAQ01000037">
    <property type="protein sequence ID" value="OGD82863.1"/>
    <property type="molecule type" value="Genomic_DNA"/>
</dbReference>
<proteinExistence type="predicted"/>
<protein>
    <submittedName>
        <fullName evidence="1">Uncharacterized protein</fullName>
    </submittedName>
</protein>
<gene>
    <name evidence="1" type="ORF">A2572_02060</name>
</gene>
<organism evidence="1 2">
    <name type="scientific">Candidatus Collierbacteria bacterium RIFOXYD1_FULL_40_9</name>
    <dbReference type="NCBI Taxonomy" id="1817731"/>
    <lineage>
        <taxon>Bacteria</taxon>
        <taxon>Candidatus Collieribacteriota</taxon>
    </lineage>
</organism>
<dbReference type="AlphaFoldDB" id="A0A1F5FTB3"/>
<name>A0A1F5FTB3_9BACT</name>
<evidence type="ECO:0000313" key="2">
    <source>
        <dbReference type="Proteomes" id="UP000179237"/>
    </source>
</evidence>
<reference evidence="1 2" key="1">
    <citation type="journal article" date="2016" name="Nat. Commun.">
        <title>Thousands of microbial genomes shed light on interconnected biogeochemical processes in an aquifer system.</title>
        <authorList>
            <person name="Anantharaman K."/>
            <person name="Brown C.T."/>
            <person name="Hug L.A."/>
            <person name="Sharon I."/>
            <person name="Castelle C.J."/>
            <person name="Probst A.J."/>
            <person name="Thomas B.C."/>
            <person name="Singh A."/>
            <person name="Wilkins M.J."/>
            <person name="Karaoz U."/>
            <person name="Brodie E.L."/>
            <person name="Williams K.H."/>
            <person name="Hubbard S.S."/>
            <person name="Banfield J.F."/>
        </authorList>
    </citation>
    <scope>NUCLEOTIDE SEQUENCE [LARGE SCALE GENOMIC DNA]</scope>
</reference>
<accession>A0A1F5FTB3</accession>
<comment type="caution">
    <text evidence="1">The sequence shown here is derived from an EMBL/GenBank/DDBJ whole genome shotgun (WGS) entry which is preliminary data.</text>
</comment>
<evidence type="ECO:0000313" key="1">
    <source>
        <dbReference type="EMBL" id="OGD82863.1"/>
    </source>
</evidence>